<dbReference type="GO" id="GO:0003677">
    <property type="term" value="F:DNA binding"/>
    <property type="evidence" value="ECO:0007669"/>
    <property type="project" value="InterPro"/>
</dbReference>
<name>A0A753AET5_SALET</name>
<evidence type="ECO:0000259" key="2">
    <source>
        <dbReference type="PROSITE" id="PS51898"/>
    </source>
</evidence>
<dbReference type="GO" id="GO:0015074">
    <property type="term" value="P:DNA integration"/>
    <property type="evidence" value="ECO:0007669"/>
    <property type="project" value="InterPro"/>
</dbReference>
<dbReference type="SUPFAM" id="SSF56349">
    <property type="entry name" value="DNA breaking-rejoining enzymes"/>
    <property type="match status" value="1"/>
</dbReference>
<organism evidence="3">
    <name type="scientific">Salmonella enterica subsp. enterica serovar Miami</name>
    <dbReference type="NCBI Taxonomy" id="286780"/>
    <lineage>
        <taxon>Bacteria</taxon>
        <taxon>Pseudomonadati</taxon>
        <taxon>Pseudomonadota</taxon>
        <taxon>Gammaproteobacteria</taxon>
        <taxon>Enterobacterales</taxon>
        <taxon>Enterobacteriaceae</taxon>
        <taxon>Salmonella</taxon>
    </lineage>
</organism>
<feature type="domain" description="Tyr recombinase" evidence="2">
    <location>
        <begin position="641"/>
        <end position="852"/>
    </location>
</feature>
<keyword evidence="1" id="KW-0233">DNA recombination</keyword>
<comment type="caution">
    <text evidence="3">The sequence shown here is derived from an EMBL/GenBank/DDBJ whole genome shotgun (WGS) entry which is preliminary data.</text>
</comment>
<dbReference type="EMBL" id="DAAWHV010000013">
    <property type="protein sequence ID" value="HAF7951406.1"/>
    <property type="molecule type" value="Genomic_DNA"/>
</dbReference>
<gene>
    <name evidence="3" type="ORF">GNB55_002751</name>
</gene>
<dbReference type="InterPro" id="IPR011010">
    <property type="entry name" value="DNA_brk_join_enz"/>
</dbReference>
<dbReference type="InterPro" id="IPR002104">
    <property type="entry name" value="Integrase_catalytic"/>
</dbReference>
<dbReference type="Gene3D" id="1.10.443.10">
    <property type="entry name" value="Intergrase catalytic core"/>
    <property type="match status" value="1"/>
</dbReference>
<evidence type="ECO:0000256" key="1">
    <source>
        <dbReference type="ARBA" id="ARBA00023172"/>
    </source>
</evidence>
<accession>A0A753AET5</accession>
<reference evidence="3" key="2">
    <citation type="submission" date="2018-07" db="EMBL/GenBank/DDBJ databases">
        <authorList>
            <consortium name="NCBI Pathogen Detection Project"/>
        </authorList>
    </citation>
    <scope>NUCLEOTIDE SEQUENCE</scope>
    <source>
        <strain evidence="3">CDC 4648/53</strain>
    </source>
</reference>
<dbReference type="AlphaFoldDB" id="A0A753AET5"/>
<sequence length="979" mass="113100">MSVDTQPAARRSHTLFSELTQREERGNWFRIEDLPGSRTGRPALKRALMPYIDNVMAQLLGTMPMSDQSFLGWEQKYLTFDFFIRSSSYALEIKYRYIIYCIEDGLRNNNEAYILKIKKQCCAEDEDEDIFNFVKKIKAREPATEPSAFSSSIPFLSQDERKKVIYKLYDFYKMQAEPFKTSEISEQFGIDLHIISRYGRSYVSELADLLLDEDVSDDLAYFEWNRTVTTFKNSLQNTARSKEIGEKKVVLAIDYLSRNNREVTYSEITTIVCLDHRLVKRVVGQWEKCTDTKLVKKDAWKTISLDELIATLDPVLQTIPLTFLDSPATGKPMTNAQIRMIYEIKQPGLRNTAFFIMATCYSNRRNDITFFYYMPRFLNATGLDDIGQFDCDTFFEAYHQGDLIPEDNIGQRARIIQTYFRLLVKQSDYFSKLNTDQREKFAPFALPRVSDDLFWKKSTLHRAVSQEQKNKRKSKTAVLHQKFYFLRDFVERRKLQINRLHQEIQKAFKRFEKSGKKTPLVFEYTESVVMENRGEQSYTHRFKVWDAKLLRQAHEHVAEARTYRYRDANPHHTIHDSDVKFTTYEGSYDKHHQPVEGLWFTELITLAALTGTPSAEITDRYGVSKTSFQGPITTPYGYTASRWQYLLSKELGLIFIPVEILMVDALLAHSVVQIMSKTGARAHEFLQIRLVPEHLYRINLAENKECILFNAVPKGRLKEEPFYIDNKCMESLYEWWGYQRSRSQAFPVIKAAACLGPKLKPASYLWQNDERHFTQKDINGALSVMLHGLSLKTPTGQSIKVTSHLLRHSFATEMRTLNTPLDVLALLMKQKDVNVTEYYARHTPSQLVELQQQIFTQRHDFSRQHIRTKGDIAQQLTEAAGKVGALIPVTGGCCTIANACPAKFACIGCAGNAPDPARRGDVLVYRDAWVKMAELAGQQNLPAEKRKAHEIIGSCDDMLEEMDLIEQVDTIRRNLQSSS</sequence>
<dbReference type="PROSITE" id="PS51898">
    <property type="entry name" value="TYR_RECOMBINASE"/>
    <property type="match status" value="1"/>
</dbReference>
<dbReference type="InterPro" id="IPR013762">
    <property type="entry name" value="Integrase-like_cat_sf"/>
</dbReference>
<dbReference type="GO" id="GO:0006310">
    <property type="term" value="P:DNA recombination"/>
    <property type="evidence" value="ECO:0007669"/>
    <property type="project" value="UniProtKB-KW"/>
</dbReference>
<reference evidence="3" key="1">
    <citation type="journal article" date="2018" name="Genome Biol.">
        <title>SKESA: strategic k-mer extension for scrupulous assemblies.</title>
        <authorList>
            <person name="Souvorov A."/>
            <person name="Agarwala R."/>
            <person name="Lipman D.J."/>
        </authorList>
    </citation>
    <scope>NUCLEOTIDE SEQUENCE</scope>
    <source>
        <strain evidence="3">CDC 4648/53</strain>
    </source>
</reference>
<proteinExistence type="predicted"/>
<evidence type="ECO:0000313" key="3">
    <source>
        <dbReference type="EMBL" id="HAF7951406.1"/>
    </source>
</evidence>
<dbReference type="CDD" id="cd00397">
    <property type="entry name" value="DNA_BRE_C"/>
    <property type="match status" value="1"/>
</dbReference>
<protein>
    <submittedName>
        <fullName evidence="3">Site-specific integrase</fullName>
    </submittedName>
</protein>